<organism evidence="8 9">
    <name type="scientific">Coemansia javaensis</name>
    <dbReference type="NCBI Taxonomy" id="2761396"/>
    <lineage>
        <taxon>Eukaryota</taxon>
        <taxon>Fungi</taxon>
        <taxon>Fungi incertae sedis</taxon>
        <taxon>Zoopagomycota</taxon>
        <taxon>Kickxellomycotina</taxon>
        <taxon>Kickxellomycetes</taxon>
        <taxon>Kickxellales</taxon>
        <taxon>Kickxellaceae</taxon>
        <taxon>Coemansia</taxon>
    </lineage>
</organism>
<comment type="similarity">
    <text evidence="2">Belongs to the TAPT1 family.</text>
</comment>
<keyword evidence="5 7" id="KW-0472">Membrane</keyword>
<keyword evidence="4 7" id="KW-1133">Transmembrane helix</keyword>
<evidence type="ECO:0000256" key="2">
    <source>
        <dbReference type="ARBA" id="ARBA00008803"/>
    </source>
</evidence>
<evidence type="ECO:0000256" key="1">
    <source>
        <dbReference type="ARBA" id="ARBA00004141"/>
    </source>
</evidence>
<proteinExistence type="inferred from homology"/>
<evidence type="ECO:0000256" key="6">
    <source>
        <dbReference type="SAM" id="MobiDB-lite"/>
    </source>
</evidence>
<dbReference type="AlphaFoldDB" id="A0A9W8HAW2"/>
<feature type="region of interest" description="Disordered" evidence="6">
    <location>
        <begin position="579"/>
        <end position="607"/>
    </location>
</feature>
<name>A0A9W8HAW2_9FUNG</name>
<comment type="caution">
    <text evidence="8">The sequence shown here is derived from an EMBL/GenBank/DDBJ whole genome shotgun (WGS) entry which is preliminary data.</text>
</comment>
<dbReference type="EMBL" id="JANBUL010000212">
    <property type="protein sequence ID" value="KAJ2778760.1"/>
    <property type="molecule type" value="Genomic_DNA"/>
</dbReference>
<evidence type="ECO:0000313" key="8">
    <source>
        <dbReference type="EMBL" id="KAJ2778760.1"/>
    </source>
</evidence>
<dbReference type="OrthoDB" id="29023at2759"/>
<evidence type="ECO:0000256" key="7">
    <source>
        <dbReference type="SAM" id="Phobius"/>
    </source>
</evidence>
<evidence type="ECO:0000256" key="5">
    <source>
        <dbReference type="ARBA" id="ARBA00023136"/>
    </source>
</evidence>
<feature type="transmembrane region" description="Helical" evidence="7">
    <location>
        <begin position="622"/>
        <end position="644"/>
    </location>
</feature>
<feature type="compositionally biased region" description="Low complexity" evidence="6">
    <location>
        <begin position="512"/>
        <end position="532"/>
    </location>
</feature>
<gene>
    <name evidence="8" type="ORF">H4R18_004415</name>
</gene>
<dbReference type="PANTHER" id="PTHR13317:SF4">
    <property type="entry name" value="TRANSMEMBRANE ANTERIOR POSTERIOR TRANSFORMATION PROTEIN 1 HOMOLOG"/>
    <property type="match status" value="1"/>
</dbReference>
<keyword evidence="9" id="KW-1185">Reference proteome</keyword>
<evidence type="ECO:0008006" key="10">
    <source>
        <dbReference type="Google" id="ProtNLM"/>
    </source>
</evidence>
<sequence length="773" mass="82006">MPAAGRRLRADEDAPPGPGSADPLHKRRGRAPAPAEAPHDPEAPAASPRHSDDSASGDGDGAMTITLKGPRRGGEAPVPAVYLDGTASLWDHYVAELEASEVDPGVHLKRRRVGQLLRVPWNVEKLLWFGVAICFDALLHVFSILPARFARAVARLAAGLARGAPALAADACARAAAHVMPAPWVWRAAAWAQRGSGGGGGGGGAARWASPAQLFDFYRGLLLIATCAALCRIDAAQMYHGIRAQSSLKLYFIFSALDVFDRLLATFGHDALDALQSTTSDPWARRWRSGAGYFAVAQIYMLAHTLVLFYQVITLNVAVNAYSDQLLSLLISNQFVEIKSNVFKKWEKEMLFQIGCADSVERFQEIVFLFIIILRNLAELSGTAGLSPLFAQPPAAGTAAAAAAAAATTAAAGAQPAAQTPVSFAPATPSAFGPLVPTWMSMPMVHRILTPVLMVLGTEILVDWIKHAFVTKLNWIRPEIYPYYIDVLSRDLACARSGSGVRAAAAALVAQPPSSADGGADAASGPGSQGAACDAERNSSETLAGEPEQPRARSASVLGHAALRTLQWVRSSVFADAPGADAGRGSGDAPRPGRPGHRRTGSTTRPQLFVDQSSRVARRLGLAPLPLACLIILMVVQVSHILLAPARPLAAAAAAAPGWAALDAVGWGAVGLIAYALLVCAKLVFSSRLMQFAWARHQAFERRAAAAAAAPGAAAAGGLGRFDDATKRPDRDEFFEVGRLADREPGDAEWERQRPKWSLDNIERYSLFKSRIT</sequence>
<dbReference type="PANTHER" id="PTHR13317">
    <property type="entry name" value="TRANSMEMBRANE ANTERIOR POSTERIOR TRANSFORMATION PROTEIN 1 HOMOLOG"/>
    <property type="match status" value="1"/>
</dbReference>
<comment type="subcellular location">
    <subcellularLocation>
        <location evidence="1">Membrane</location>
        <topology evidence="1">Multi-pass membrane protein</topology>
    </subcellularLocation>
</comment>
<feature type="transmembrane region" description="Helical" evidence="7">
    <location>
        <begin position="291"/>
        <end position="313"/>
    </location>
</feature>
<dbReference type="Proteomes" id="UP001140217">
    <property type="component" value="Unassembled WGS sequence"/>
</dbReference>
<protein>
    <recommendedName>
        <fullName evidence="10">DUF747-domain-containing protein</fullName>
    </recommendedName>
</protein>
<reference evidence="8" key="1">
    <citation type="submission" date="2022-07" db="EMBL/GenBank/DDBJ databases">
        <title>Phylogenomic reconstructions and comparative analyses of Kickxellomycotina fungi.</title>
        <authorList>
            <person name="Reynolds N.K."/>
            <person name="Stajich J.E."/>
            <person name="Barry K."/>
            <person name="Grigoriev I.V."/>
            <person name="Crous P."/>
            <person name="Smith M.E."/>
        </authorList>
    </citation>
    <scope>NUCLEOTIDE SEQUENCE</scope>
    <source>
        <strain evidence="8">NBRC 105414</strain>
    </source>
</reference>
<feature type="region of interest" description="Disordered" evidence="6">
    <location>
        <begin position="1"/>
        <end position="73"/>
    </location>
</feature>
<evidence type="ECO:0000256" key="3">
    <source>
        <dbReference type="ARBA" id="ARBA00022692"/>
    </source>
</evidence>
<dbReference type="Pfam" id="PF05346">
    <property type="entry name" value="DUF747"/>
    <property type="match status" value="2"/>
</dbReference>
<dbReference type="InterPro" id="IPR008010">
    <property type="entry name" value="Tatp1"/>
</dbReference>
<feature type="transmembrane region" description="Helical" evidence="7">
    <location>
        <begin position="664"/>
        <end position="685"/>
    </location>
</feature>
<evidence type="ECO:0000313" key="9">
    <source>
        <dbReference type="Proteomes" id="UP001140217"/>
    </source>
</evidence>
<keyword evidence="3 7" id="KW-0812">Transmembrane</keyword>
<accession>A0A9W8HAW2</accession>
<evidence type="ECO:0000256" key="4">
    <source>
        <dbReference type="ARBA" id="ARBA00022989"/>
    </source>
</evidence>
<dbReference type="GO" id="GO:0005789">
    <property type="term" value="C:endoplasmic reticulum membrane"/>
    <property type="evidence" value="ECO:0007669"/>
    <property type="project" value="TreeGrafter"/>
</dbReference>
<feature type="region of interest" description="Disordered" evidence="6">
    <location>
        <begin position="512"/>
        <end position="555"/>
    </location>
</feature>